<dbReference type="Proteomes" id="UP001278766">
    <property type="component" value="Unassembled WGS sequence"/>
</dbReference>
<dbReference type="EMBL" id="JAUEPN010000003">
    <property type="protein sequence ID" value="KAK3297162.1"/>
    <property type="molecule type" value="Genomic_DNA"/>
</dbReference>
<evidence type="ECO:0000256" key="2">
    <source>
        <dbReference type="ARBA" id="ARBA00022723"/>
    </source>
</evidence>
<reference evidence="6" key="1">
    <citation type="journal article" date="2023" name="Mol. Phylogenet. Evol.">
        <title>Genome-scale phylogeny and comparative genomics of the fungal order Sordariales.</title>
        <authorList>
            <person name="Hensen N."/>
            <person name="Bonometti L."/>
            <person name="Westerberg I."/>
            <person name="Brannstrom I.O."/>
            <person name="Guillou S."/>
            <person name="Cros-Aarteil S."/>
            <person name="Calhoun S."/>
            <person name="Haridas S."/>
            <person name="Kuo A."/>
            <person name="Mondo S."/>
            <person name="Pangilinan J."/>
            <person name="Riley R."/>
            <person name="LaButti K."/>
            <person name="Andreopoulos B."/>
            <person name="Lipzen A."/>
            <person name="Chen C."/>
            <person name="Yan M."/>
            <person name="Daum C."/>
            <person name="Ng V."/>
            <person name="Clum A."/>
            <person name="Steindorff A."/>
            <person name="Ohm R.A."/>
            <person name="Martin F."/>
            <person name="Silar P."/>
            <person name="Natvig D.O."/>
            <person name="Lalanne C."/>
            <person name="Gautier V."/>
            <person name="Ament-Velasquez S.L."/>
            <person name="Kruys A."/>
            <person name="Hutchinson M.I."/>
            <person name="Powell A.J."/>
            <person name="Barry K."/>
            <person name="Miller A.N."/>
            <person name="Grigoriev I.V."/>
            <person name="Debuchy R."/>
            <person name="Gladieux P."/>
            <person name="Hiltunen Thoren M."/>
            <person name="Johannesson H."/>
        </authorList>
    </citation>
    <scope>NUCLEOTIDE SEQUENCE</scope>
    <source>
        <strain evidence="6">CBS 168.71</strain>
    </source>
</reference>
<evidence type="ECO:0000256" key="4">
    <source>
        <dbReference type="ARBA" id="ARBA00023239"/>
    </source>
</evidence>
<dbReference type="PANTHER" id="PTHR33337:SF31">
    <property type="entry name" value="DUF636 DOMAIN PROTEIN (AFU_ORTHOLOGUE AFUA_2G12650)"/>
    <property type="match status" value="1"/>
</dbReference>
<evidence type="ECO:0000313" key="7">
    <source>
        <dbReference type="Proteomes" id="UP001278766"/>
    </source>
</evidence>
<gene>
    <name evidence="6" type="ORF">B0H64DRAFT_119490</name>
</gene>
<keyword evidence="4" id="KW-0456">Lyase</keyword>
<dbReference type="AlphaFoldDB" id="A0AAE0HJ52"/>
<dbReference type="Gene3D" id="3.90.1590.10">
    <property type="entry name" value="glutathione-dependent formaldehyde- activating enzyme (gfa)"/>
    <property type="match status" value="2"/>
</dbReference>
<feature type="domain" description="CENP-V/GFA" evidence="5">
    <location>
        <begin position="11"/>
        <end position="161"/>
    </location>
</feature>
<evidence type="ECO:0000313" key="6">
    <source>
        <dbReference type="EMBL" id="KAK3297162.1"/>
    </source>
</evidence>
<dbReference type="RefSeq" id="XP_062660676.1">
    <property type="nucleotide sequence ID" value="XM_062797923.1"/>
</dbReference>
<comment type="caution">
    <text evidence="6">The sequence shown here is derived from an EMBL/GenBank/DDBJ whole genome shotgun (WGS) entry which is preliminary data.</text>
</comment>
<keyword evidence="2" id="KW-0479">Metal-binding</keyword>
<comment type="similarity">
    <text evidence="1">Belongs to the Gfa family.</text>
</comment>
<dbReference type="PANTHER" id="PTHR33337">
    <property type="entry name" value="GFA DOMAIN-CONTAINING PROTEIN"/>
    <property type="match status" value="1"/>
</dbReference>
<evidence type="ECO:0000256" key="1">
    <source>
        <dbReference type="ARBA" id="ARBA00005495"/>
    </source>
</evidence>
<dbReference type="InterPro" id="IPR011057">
    <property type="entry name" value="Mss4-like_sf"/>
</dbReference>
<name>A0AAE0HJ52_9PEZI</name>
<dbReference type="GO" id="GO:0046872">
    <property type="term" value="F:metal ion binding"/>
    <property type="evidence" value="ECO:0007669"/>
    <property type="project" value="UniProtKB-KW"/>
</dbReference>
<dbReference type="Pfam" id="PF04828">
    <property type="entry name" value="GFA"/>
    <property type="match status" value="1"/>
</dbReference>
<evidence type="ECO:0000256" key="3">
    <source>
        <dbReference type="ARBA" id="ARBA00022833"/>
    </source>
</evidence>
<evidence type="ECO:0000259" key="5">
    <source>
        <dbReference type="PROSITE" id="PS51891"/>
    </source>
</evidence>
<reference evidence="6" key="2">
    <citation type="submission" date="2023-06" db="EMBL/GenBank/DDBJ databases">
        <authorList>
            <consortium name="Lawrence Berkeley National Laboratory"/>
            <person name="Haridas S."/>
            <person name="Hensen N."/>
            <person name="Bonometti L."/>
            <person name="Westerberg I."/>
            <person name="Brannstrom I.O."/>
            <person name="Guillou S."/>
            <person name="Cros-Aarteil S."/>
            <person name="Calhoun S."/>
            <person name="Kuo A."/>
            <person name="Mondo S."/>
            <person name="Pangilinan J."/>
            <person name="Riley R."/>
            <person name="Labutti K."/>
            <person name="Andreopoulos B."/>
            <person name="Lipzen A."/>
            <person name="Chen C."/>
            <person name="Yanf M."/>
            <person name="Daum C."/>
            <person name="Ng V."/>
            <person name="Clum A."/>
            <person name="Steindorff A."/>
            <person name="Ohm R."/>
            <person name="Martin F."/>
            <person name="Silar P."/>
            <person name="Natvig D."/>
            <person name="Lalanne C."/>
            <person name="Gautier V."/>
            <person name="Ament-Velasquez S.L."/>
            <person name="Kruys A."/>
            <person name="Hutchinson M.I."/>
            <person name="Powell A.J."/>
            <person name="Barry K."/>
            <person name="Miller A.N."/>
            <person name="Grigoriev I.V."/>
            <person name="Debuchy R."/>
            <person name="Gladieux P."/>
            <person name="Thoren M.H."/>
            <person name="Johannesson H."/>
        </authorList>
    </citation>
    <scope>NUCLEOTIDE SEQUENCE</scope>
    <source>
        <strain evidence="6">CBS 168.71</strain>
    </source>
</reference>
<sequence>MTTTTQQTITLHAQCLCRAHSFATPPLPTTSLPLPSSSCHCTSCRHLTGALRSSDAPWPGPANVIHAAADADAEGGGTLRRYVQTEKMNILFCGRCGSPLFCEQLPAEGGGAGAGEPEYLAFTGALSVEGDGPGATLPPVVRCVDHIFVGDTLDGGALPWLRGMDGEGGPAAKVWLGGRDCSEEVPAGARWPAVGALEKGYEAGLKTEGAKGDVSLRCHCRGIDLVLRAGEAQREFEETQRRGGELPWYIDPVTHKGMGSLDGCDSCRLAAGSEVYNWTFAALRHISFAGANKEGFPRDTSQLRIATEAKDGEGRDPRLGTLAFYASSPDVQRYFCGRCSATLFYAVDDRPDIVDVAVGLLDSPDGARAESAISWSFGGAMTWRQDMIGTWREIMLHAVEKDAEEWRVERGYPKHWRRVAREEAEKAGEK</sequence>
<dbReference type="SUPFAM" id="SSF51316">
    <property type="entry name" value="Mss4-like"/>
    <property type="match status" value="2"/>
</dbReference>
<dbReference type="GO" id="GO:0016846">
    <property type="term" value="F:carbon-sulfur lyase activity"/>
    <property type="evidence" value="ECO:0007669"/>
    <property type="project" value="InterPro"/>
</dbReference>
<organism evidence="6 7">
    <name type="scientific">Chaetomium fimeti</name>
    <dbReference type="NCBI Taxonomy" id="1854472"/>
    <lineage>
        <taxon>Eukaryota</taxon>
        <taxon>Fungi</taxon>
        <taxon>Dikarya</taxon>
        <taxon>Ascomycota</taxon>
        <taxon>Pezizomycotina</taxon>
        <taxon>Sordariomycetes</taxon>
        <taxon>Sordariomycetidae</taxon>
        <taxon>Sordariales</taxon>
        <taxon>Chaetomiaceae</taxon>
        <taxon>Chaetomium</taxon>
    </lineage>
</organism>
<dbReference type="InterPro" id="IPR006913">
    <property type="entry name" value="CENP-V/GFA"/>
</dbReference>
<keyword evidence="3" id="KW-0862">Zinc</keyword>
<proteinExistence type="inferred from homology"/>
<accession>A0AAE0HJ52</accession>
<protein>
    <recommendedName>
        <fullName evidence="5">CENP-V/GFA domain-containing protein</fullName>
    </recommendedName>
</protein>
<dbReference type="PROSITE" id="PS51891">
    <property type="entry name" value="CENP_V_GFA"/>
    <property type="match status" value="1"/>
</dbReference>
<dbReference type="GeneID" id="87834871"/>
<keyword evidence="7" id="KW-1185">Reference proteome</keyword>